<evidence type="ECO:0000256" key="3">
    <source>
        <dbReference type="SAM" id="MobiDB-lite"/>
    </source>
</evidence>
<dbReference type="SUPFAM" id="SSF101690">
    <property type="entry name" value="PAZ domain"/>
    <property type="match status" value="1"/>
</dbReference>
<feature type="compositionally biased region" description="Low complexity" evidence="3">
    <location>
        <begin position="12"/>
        <end position="28"/>
    </location>
</feature>
<evidence type="ECO:0000313" key="6">
    <source>
        <dbReference type="Proteomes" id="UP000233556"/>
    </source>
</evidence>
<reference evidence="6" key="2">
    <citation type="submission" date="2017-12" db="EMBL/GenBank/DDBJ databases">
        <title>Genome sequence of the Bar-tailed Godwit (Limosa lapponica baueri).</title>
        <authorList>
            <person name="Lima N.C.B."/>
            <person name="Parody-Merino A.M."/>
            <person name="Battley P.F."/>
            <person name="Fidler A.E."/>
            <person name="Prosdocimi F."/>
        </authorList>
    </citation>
    <scope>NUCLEOTIDE SEQUENCE [LARGE SCALE GENOMIC DNA]</scope>
</reference>
<dbReference type="GO" id="GO:0003723">
    <property type="term" value="F:RNA binding"/>
    <property type="evidence" value="ECO:0007669"/>
    <property type="project" value="UniProtKB-KW"/>
</dbReference>
<dbReference type="Pfam" id="PF08699">
    <property type="entry name" value="ArgoL1"/>
    <property type="match status" value="1"/>
</dbReference>
<dbReference type="Pfam" id="PF23278">
    <property type="entry name" value="Piwi_N"/>
    <property type="match status" value="1"/>
</dbReference>
<accession>A0A2I0U2M3</accession>
<dbReference type="AlphaFoldDB" id="A0A2I0U2M3"/>
<dbReference type="OrthoDB" id="445936at2759"/>
<dbReference type="GO" id="GO:0031047">
    <property type="term" value="P:regulatory ncRNA-mediated gene silencing"/>
    <property type="evidence" value="ECO:0007669"/>
    <property type="project" value="UniProtKB-KW"/>
</dbReference>
<gene>
    <name evidence="5" type="ORF">llap_9387</name>
</gene>
<proteinExistence type="predicted"/>
<dbReference type="PANTHER" id="PTHR22891">
    <property type="entry name" value="EUKARYOTIC TRANSLATION INITIATION FACTOR 2C"/>
    <property type="match status" value="1"/>
</dbReference>
<dbReference type="InterPro" id="IPR036085">
    <property type="entry name" value="PAZ_dom_sf"/>
</dbReference>
<keyword evidence="6" id="KW-1185">Reference proteome</keyword>
<evidence type="ECO:0000313" key="5">
    <source>
        <dbReference type="EMBL" id="PKU40307.1"/>
    </source>
</evidence>
<evidence type="ECO:0000256" key="2">
    <source>
        <dbReference type="ARBA" id="ARBA00023158"/>
    </source>
</evidence>
<dbReference type="InterPro" id="IPR003100">
    <property type="entry name" value="PAZ_dom"/>
</dbReference>
<dbReference type="EMBL" id="KZ506297">
    <property type="protein sequence ID" value="PKU40307.1"/>
    <property type="molecule type" value="Genomic_DNA"/>
</dbReference>
<dbReference type="InterPro" id="IPR014811">
    <property type="entry name" value="ArgoL1"/>
</dbReference>
<dbReference type="SMART" id="SM00949">
    <property type="entry name" value="PAZ"/>
    <property type="match status" value="1"/>
</dbReference>
<sequence>MKAQQTLPSQPPGFRQPQQPRVPPSVSGDPGGRGRQRGPQSVPQGQRRPEGLQISAGFQELSLADRGGRRRDFHDIGVNTRQAIEHVQESKTGSSGIMIKLTANYFRLMSRPQWALYQYHVCYNPEMEARRLRSALLFQHEELIGKTHAFDGSILFLPKKLGNKVTEVFSRTRNGEDVKITITLTNELPPTSPTCLQFYNIIFRRLLKMLNLQQIGRNYYNPGDPISIPDHRLMVWPGFTSSILQYEESIMLCTDVSYKVLRSETVLDFMYGLYYEVEEQRFRDACAKELIGLIVLTNLTFTQKKILLLTGLTEKMRNDFNMMKDLSNHTRLPPEQRKREIGRLIDYIRKYATLVSSVLLCHEKIV</sequence>
<dbReference type="InterPro" id="IPR031320">
    <property type="entry name" value="GAGE"/>
</dbReference>
<keyword evidence="1" id="KW-0694">RNA-binding</keyword>
<dbReference type="Pfam" id="PF05831">
    <property type="entry name" value="GAGE"/>
    <property type="match status" value="1"/>
</dbReference>
<dbReference type="Proteomes" id="UP000233556">
    <property type="component" value="Unassembled WGS sequence"/>
</dbReference>
<protein>
    <recommendedName>
        <fullName evidence="4">PAZ domain-containing protein</fullName>
    </recommendedName>
</protein>
<feature type="domain" description="PAZ" evidence="4">
    <location>
        <begin position="264"/>
        <end position="335"/>
    </location>
</feature>
<name>A0A2I0U2M3_LIMLA</name>
<feature type="compositionally biased region" description="Low complexity" evidence="3">
    <location>
        <begin position="37"/>
        <end position="46"/>
    </location>
</feature>
<evidence type="ECO:0000256" key="1">
    <source>
        <dbReference type="ARBA" id="ARBA00022884"/>
    </source>
</evidence>
<evidence type="ECO:0000259" key="4">
    <source>
        <dbReference type="SMART" id="SM00949"/>
    </source>
</evidence>
<organism evidence="5 6">
    <name type="scientific">Limosa lapponica baueri</name>
    <dbReference type="NCBI Taxonomy" id="1758121"/>
    <lineage>
        <taxon>Eukaryota</taxon>
        <taxon>Metazoa</taxon>
        <taxon>Chordata</taxon>
        <taxon>Craniata</taxon>
        <taxon>Vertebrata</taxon>
        <taxon>Euteleostomi</taxon>
        <taxon>Archelosauria</taxon>
        <taxon>Archosauria</taxon>
        <taxon>Dinosauria</taxon>
        <taxon>Saurischia</taxon>
        <taxon>Theropoda</taxon>
        <taxon>Coelurosauria</taxon>
        <taxon>Aves</taxon>
        <taxon>Neognathae</taxon>
        <taxon>Neoaves</taxon>
        <taxon>Charadriiformes</taxon>
        <taxon>Scolopacidae</taxon>
        <taxon>Limosa</taxon>
    </lineage>
</organism>
<feature type="region of interest" description="Disordered" evidence="3">
    <location>
        <begin position="1"/>
        <end position="50"/>
    </location>
</feature>
<reference evidence="6" key="1">
    <citation type="submission" date="2017-11" db="EMBL/GenBank/DDBJ databases">
        <authorList>
            <person name="Lima N.C."/>
            <person name="Parody-Merino A.M."/>
            <person name="Battley P.F."/>
            <person name="Fidler A.E."/>
            <person name="Prosdocimi F."/>
        </authorList>
    </citation>
    <scope>NUCLEOTIDE SEQUENCE [LARGE SCALE GENOMIC DNA]</scope>
</reference>
<keyword evidence="2" id="KW-0943">RNA-mediated gene silencing</keyword>